<feature type="domain" description="HTH arsR-type" evidence="4">
    <location>
        <begin position="176"/>
        <end position="251"/>
    </location>
</feature>
<accession>A0A8J3BWN7</accession>
<evidence type="ECO:0000313" key="5">
    <source>
        <dbReference type="EMBL" id="GGK72993.1"/>
    </source>
</evidence>
<dbReference type="CDD" id="cd00090">
    <property type="entry name" value="HTH_ARSR"/>
    <property type="match status" value="1"/>
</dbReference>
<gene>
    <name evidence="5" type="ORF">GCM10012284_03660</name>
</gene>
<keyword evidence="6" id="KW-1185">Reference proteome</keyword>
<keyword evidence="2" id="KW-0238">DNA-binding</keyword>
<comment type="caution">
    <text evidence="5">The sequence shown here is derived from an EMBL/GenBank/DDBJ whole genome shotgun (WGS) entry which is preliminary data.</text>
</comment>
<dbReference type="Proteomes" id="UP000656042">
    <property type="component" value="Unassembled WGS sequence"/>
</dbReference>
<keyword evidence="3" id="KW-0804">Transcription</keyword>
<dbReference type="Gene3D" id="1.10.10.10">
    <property type="entry name" value="Winged helix-like DNA-binding domain superfamily/Winged helix DNA-binding domain"/>
    <property type="match status" value="1"/>
</dbReference>
<dbReference type="InterPro" id="IPR036388">
    <property type="entry name" value="WH-like_DNA-bd_sf"/>
</dbReference>
<dbReference type="GO" id="GO:0003700">
    <property type="term" value="F:DNA-binding transcription factor activity"/>
    <property type="evidence" value="ECO:0007669"/>
    <property type="project" value="InterPro"/>
</dbReference>
<name>A0A8J3BWN7_9ACTN</name>
<evidence type="ECO:0000256" key="1">
    <source>
        <dbReference type="ARBA" id="ARBA00023015"/>
    </source>
</evidence>
<dbReference type="InterPro" id="IPR011991">
    <property type="entry name" value="ArsR-like_HTH"/>
</dbReference>
<dbReference type="AlphaFoldDB" id="A0A8J3BWN7"/>
<dbReference type="InterPro" id="IPR051011">
    <property type="entry name" value="Metal_resp_trans_reg"/>
</dbReference>
<evidence type="ECO:0000259" key="4">
    <source>
        <dbReference type="SMART" id="SM00418"/>
    </source>
</evidence>
<dbReference type="EMBL" id="BMMX01000001">
    <property type="protein sequence ID" value="GGK72993.1"/>
    <property type="molecule type" value="Genomic_DNA"/>
</dbReference>
<dbReference type="PRINTS" id="PR00778">
    <property type="entry name" value="HTHARSR"/>
</dbReference>
<protein>
    <recommendedName>
        <fullName evidence="4">HTH arsR-type domain-containing protein</fullName>
    </recommendedName>
</protein>
<dbReference type="PANTHER" id="PTHR43132:SF8">
    <property type="entry name" value="HTH-TYPE TRANSCRIPTIONAL REGULATOR KMTR"/>
    <property type="match status" value="1"/>
</dbReference>
<evidence type="ECO:0000256" key="2">
    <source>
        <dbReference type="ARBA" id="ARBA00023125"/>
    </source>
</evidence>
<proteinExistence type="predicted"/>
<dbReference type="SMART" id="SM00418">
    <property type="entry name" value="HTH_ARSR"/>
    <property type="match status" value="1"/>
</dbReference>
<organism evidence="5 6">
    <name type="scientific">Mangrovihabitans endophyticus</name>
    <dbReference type="NCBI Taxonomy" id="1751298"/>
    <lineage>
        <taxon>Bacteria</taxon>
        <taxon>Bacillati</taxon>
        <taxon>Actinomycetota</taxon>
        <taxon>Actinomycetes</taxon>
        <taxon>Micromonosporales</taxon>
        <taxon>Micromonosporaceae</taxon>
        <taxon>Mangrovihabitans</taxon>
    </lineage>
</organism>
<dbReference type="InterPro" id="IPR036390">
    <property type="entry name" value="WH_DNA-bd_sf"/>
</dbReference>
<reference evidence="5" key="1">
    <citation type="journal article" date="2014" name="Int. J. Syst. Evol. Microbiol.">
        <title>Complete genome sequence of Corynebacterium casei LMG S-19264T (=DSM 44701T), isolated from a smear-ripened cheese.</title>
        <authorList>
            <consortium name="US DOE Joint Genome Institute (JGI-PGF)"/>
            <person name="Walter F."/>
            <person name="Albersmeier A."/>
            <person name="Kalinowski J."/>
            <person name="Ruckert C."/>
        </authorList>
    </citation>
    <scope>NUCLEOTIDE SEQUENCE</scope>
    <source>
        <strain evidence="5">CGMCC 4.7299</strain>
    </source>
</reference>
<dbReference type="GO" id="GO:0003677">
    <property type="term" value="F:DNA binding"/>
    <property type="evidence" value="ECO:0007669"/>
    <property type="project" value="UniProtKB-KW"/>
</dbReference>
<keyword evidence="1" id="KW-0805">Transcription regulation</keyword>
<dbReference type="SUPFAM" id="SSF46785">
    <property type="entry name" value="Winged helix' DNA-binding domain"/>
    <property type="match status" value="1"/>
</dbReference>
<sequence length="286" mass="31733">MRAKLGSHPKAMSLLAKDFTPSAACYDDPDARFEPMKHLLADVAPEQRGDVASALRYFSRVGIAPYWPRIHAYVDSERLSRAQALLTDGVEHLFGCLHPLIRWSSPALELRHLEDRVICLDGRGLLIAPSLFLFDLPRVLFPDRDDSDDPPVLVYPAPFNIAAAKVLWNLSYPGDNSLGALMGSTRAALLRSLRLSHTTTDLSRRLGVSPAAVSQHTYILREAGLIITRRDKNTVWHSLTYLGAALIRTNDPLEQHTGELDDLTVPPQWLARPRSTCVTNVEGSLT</sequence>
<evidence type="ECO:0000313" key="6">
    <source>
        <dbReference type="Proteomes" id="UP000656042"/>
    </source>
</evidence>
<evidence type="ECO:0000256" key="3">
    <source>
        <dbReference type="ARBA" id="ARBA00023163"/>
    </source>
</evidence>
<dbReference type="Pfam" id="PF01022">
    <property type="entry name" value="HTH_5"/>
    <property type="match status" value="1"/>
</dbReference>
<dbReference type="InterPro" id="IPR001845">
    <property type="entry name" value="HTH_ArsR_DNA-bd_dom"/>
</dbReference>
<reference evidence="5" key="2">
    <citation type="submission" date="2020-09" db="EMBL/GenBank/DDBJ databases">
        <authorList>
            <person name="Sun Q."/>
            <person name="Zhou Y."/>
        </authorList>
    </citation>
    <scope>NUCLEOTIDE SEQUENCE</scope>
    <source>
        <strain evidence="5">CGMCC 4.7299</strain>
    </source>
</reference>
<dbReference type="PANTHER" id="PTHR43132">
    <property type="entry name" value="ARSENICAL RESISTANCE OPERON REPRESSOR ARSR-RELATED"/>
    <property type="match status" value="1"/>
</dbReference>